<proteinExistence type="predicted"/>
<dbReference type="WBParaSite" id="nRc.2.0.1.t11460-RA">
    <property type="protein sequence ID" value="nRc.2.0.1.t11460-RA"/>
    <property type="gene ID" value="nRc.2.0.1.g11460"/>
</dbReference>
<sequence length="75" mass="8499">MAVDMKQFQFTVPMPADSTASSYPRYLQLAYPNGTMFVFETFTATWEDWNALFSLVDGEHTMVVSFDGADDWTGI</sequence>
<keyword evidence="1" id="KW-1185">Reference proteome</keyword>
<protein>
    <submittedName>
        <fullName evidence="2">Uncharacterized protein</fullName>
    </submittedName>
</protein>
<dbReference type="Proteomes" id="UP000887565">
    <property type="component" value="Unplaced"/>
</dbReference>
<reference evidence="2" key="1">
    <citation type="submission" date="2022-11" db="UniProtKB">
        <authorList>
            <consortium name="WormBaseParasite"/>
        </authorList>
    </citation>
    <scope>IDENTIFICATION</scope>
</reference>
<organism evidence="1 2">
    <name type="scientific">Romanomermis culicivorax</name>
    <name type="common">Nematode worm</name>
    <dbReference type="NCBI Taxonomy" id="13658"/>
    <lineage>
        <taxon>Eukaryota</taxon>
        <taxon>Metazoa</taxon>
        <taxon>Ecdysozoa</taxon>
        <taxon>Nematoda</taxon>
        <taxon>Enoplea</taxon>
        <taxon>Dorylaimia</taxon>
        <taxon>Mermithida</taxon>
        <taxon>Mermithoidea</taxon>
        <taxon>Mermithidae</taxon>
        <taxon>Romanomermis</taxon>
    </lineage>
</organism>
<name>A0A915IBB4_ROMCU</name>
<evidence type="ECO:0000313" key="2">
    <source>
        <dbReference type="WBParaSite" id="nRc.2.0.1.t11460-RA"/>
    </source>
</evidence>
<evidence type="ECO:0000313" key="1">
    <source>
        <dbReference type="Proteomes" id="UP000887565"/>
    </source>
</evidence>
<accession>A0A915IBB4</accession>
<dbReference type="AlphaFoldDB" id="A0A915IBB4"/>